<evidence type="ECO:0000256" key="9">
    <source>
        <dbReference type="ARBA" id="ARBA00022801"/>
    </source>
</evidence>
<dbReference type="InterPro" id="IPR044298">
    <property type="entry name" value="MIG/MutY"/>
</dbReference>
<dbReference type="SUPFAM" id="SSF48150">
    <property type="entry name" value="DNA-glycosylase"/>
    <property type="match status" value="1"/>
</dbReference>
<dbReference type="GO" id="GO:0034039">
    <property type="term" value="F:8-oxo-7,8-dihydroguanine DNA N-glycosylase activity"/>
    <property type="evidence" value="ECO:0007669"/>
    <property type="project" value="TreeGrafter"/>
</dbReference>
<dbReference type="InterPro" id="IPR005760">
    <property type="entry name" value="A/G_AdeGlyc_MutY"/>
</dbReference>
<proteinExistence type="inferred from homology"/>
<dbReference type="SMART" id="SM00478">
    <property type="entry name" value="ENDO3c"/>
    <property type="match status" value="1"/>
</dbReference>
<dbReference type="InterPro" id="IPR003265">
    <property type="entry name" value="HhH-GPD_domain"/>
</dbReference>
<keyword evidence="12" id="KW-0234">DNA repair</keyword>
<gene>
    <name evidence="16" type="primary">mutY</name>
    <name evidence="16" type="ORF">Ljor_0594</name>
</gene>
<dbReference type="FunFam" id="1.10.340.30:FF:000002">
    <property type="entry name" value="Adenine DNA glycosylase"/>
    <property type="match status" value="1"/>
</dbReference>
<dbReference type="STRING" id="456.Ljor_0594"/>
<dbReference type="NCBIfam" id="TIGR01084">
    <property type="entry name" value="mutY"/>
    <property type="match status" value="1"/>
</dbReference>
<evidence type="ECO:0000259" key="15">
    <source>
        <dbReference type="SMART" id="SM00478"/>
    </source>
</evidence>
<dbReference type="Pfam" id="PF14815">
    <property type="entry name" value="NUDIX_4"/>
    <property type="match status" value="1"/>
</dbReference>
<dbReference type="PANTHER" id="PTHR42944:SF1">
    <property type="entry name" value="ADENINE DNA GLYCOSYLASE"/>
    <property type="match status" value="1"/>
</dbReference>
<dbReference type="CDD" id="cd00056">
    <property type="entry name" value="ENDO3c"/>
    <property type="match status" value="1"/>
</dbReference>
<keyword evidence="7" id="KW-0479">Metal-binding</keyword>
<sequence length="367" mass="41557">MKIHDLNSKAFEALQQEFSGPLLRWFDSHGRKDLPWQNPRTPYQVWVSEIMLQQTQVKTVIPYFHRFMQRFPSLWHLAQAPEDEVLSLWSGLGYYSRARNLIKTAKIICDEHQGVFPNDVNLLIGLPGIGASTAAAIASQAFGLPTAILDGNVKRILCRYFMVNGFPEQSSVKKQLWELANQCMPLSRCADYTQAIMDLGATCCTPKNPGCNLCPLSPSCLAHLKGTVASYPFKKVKKTKPVEVRHFLLLYNEDGKIYLEKRPPAGLWGGLWCMPMMEQGLAPEAYLLQHYDLKSIQLEEVVRLKHSFSHFHLHITALAVLVSPSGNAVHENNGNWFHLNQINQLGLAKPTMSIIKCFEEKQRIVSE</sequence>
<dbReference type="RefSeq" id="WP_058470153.1">
    <property type="nucleotide sequence ID" value="NZ_CAAAIC010000004.1"/>
</dbReference>
<accession>A0A0W0V862</accession>
<reference evidence="16 17" key="1">
    <citation type="submission" date="2015-11" db="EMBL/GenBank/DDBJ databases">
        <title>Genomic analysis of 38 Legionella species identifies large and diverse effector repertoires.</title>
        <authorList>
            <person name="Burstein D."/>
            <person name="Amaro F."/>
            <person name="Zusman T."/>
            <person name="Lifshitz Z."/>
            <person name="Cohen O."/>
            <person name="Gilbert J.A."/>
            <person name="Pupko T."/>
            <person name="Shuman H.A."/>
            <person name="Segal G."/>
        </authorList>
    </citation>
    <scope>NUCLEOTIDE SEQUENCE [LARGE SCALE GENOMIC DNA]</scope>
    <source>
        <strain evidence="16 17">BL-540</strain>
    </source>
</reference>
<dbReference type="GO" id="GO:0035485">
    <property type="term" value="F:adenine/guanine mispair binding"/>
    <property type="evidence" value="ECO:0007669"/>
    <property type="project" value="TreeGrafter"/>
</dbReference>
<dbReference type="PATRIC" id="fig|456.5.peg.627"/>
<dbReference type="OrthoDB" id="9802365at2"/>
<evidence type="ECO:0000256" key="4">
    <source>
        <dbReference type="ARBA" id="ARBA00012045"/>
    </source>
</evidence>
<evidence type="ECO:0000313" key="16">
    <source>
        <dbReference type="EMBL" id="KTD16288.1"/>
    </source>
</evidence>
<evidence type="ECO:0000256" key="1">
    <source>
        <dbReference type="ARBA" id="ARBA00000843"/>
    </source>
</evidence>
<dbReference type="InterPro" id="IPR015797">
    <property type="entry name" value="NUDIX_hydrolase-like_dom_sf"/>
</dbReference>
<keyword evidence="13 14" id="KW-0326">Glycosidase</keyword>
<dbReference type="GO" id="GO:0006298">
    <property type="term" value="P:mismatch repair"/>
    <property type="evidence" value="ECO:0007669"/>
    <property type="project" value="TreeGrafter"/>
</dbReference>
<evidence type="ECO:0000256" key="11">
    <source>
        <dbReference type="ARBA" id="ARBA00023014"/>
    </source>
</evidence>
<evidence type="ECO:0000256" key="12">
    <source>
        <dbReference type="ARBA" id="ARBA00023204"/>
    </source>
</evidence>
<keyword evidence="11" id="KW-0411">Iron-sulfur</keyword>
<feature type="domain" description="HhH-GPD" evidence="15">
    <location>
        <begin position="51"/>
        <end position="202"/>
    </location>
</feature>
<dbReference type="Gene3D" id="3.90.79.10">
    <property type="entry name" value="Nucleoside Triphosphate Pyrophosphohydrolase"/>
    <property type="match status" value="1"/>
</dbReference>
<evidence type="ECO:0000256" key="8">
    <source>
        <dbReference type="ARBA" id="ARBA00022763"/>
    </source>
</evidence>
<keyword evidence="10 14" id="KW-0408">Iron</keyword>
<protein>
    <recommendedName>
        <fullName evidence="5 14">Adenine DNA glycosylase</fullName>
        <ecNumber evidence="4 14">3.2.2.31</ecNumber>
    </recommendedName>
</protein>
<dbReference type="PROSITE" id="PS01155">
    <property type="entry name" value="ENDONUCLEASE_III_2"/>
    <property type="match status" value="1"/>
</dbReference>
<dbReference type="Gene3D" id="1.10.340.30">
    <property type="entry name" value="Hypothetical protein, domain 2"/>
    <property type="match status" value="1"/>
</dbReference>
<comment type="catalytic activity">
    <reaction evidence="1 14">
        <text>Hydrolyzes free adenine bases from 7,8-dihydro-8-oxoguanine:adenine mismatched double-stranded DNA, leaving an apurinic site.</text>
        <dbReference type="EC" id="3.2.2.31"/>
    </reaction>
</comment>
<dbReference type="InterPro" id="IPR023170">
    <property type="entry name" value="HhH_base_excis_C"/>
</dbReference>
<evidence type="ECO:0000256" key="7">
    <source>
        <dbReference type="ARBA" id="ARBA00022723"/>
    </source>
</evidence>
<keyword evidence="17" id="KW-1185">Reference proteome</keyword>
<dbReference type="GO" id="GO:0032357">
    <property type="term" value="F:oxidized purine DNA binding"/>
    <property type="evidence" value="ECO:0007669"/>
    <property type="project" value="TreeGrafter"/>
</dbReference>
<dbReference type="InterPro" id="IPR029119">
    <property type="entry name" value="MutY_C"/>
</dbReference>
<dbReference type="InterPro" id="IPR004036">
    <property type="entry name" value="Endonuclease-III-like_CS2"/>
</dbReference>
<evidence type="ECO:0000256" key="10">
    <source>
        <dbReference type="ARBA" id="ARBA00023004"/>
    </source>
</evidence>
<evidence type="ECO:0000256" key="13">
    <source>
        <dbReference type="ARBA" id="ARBA00023295"/>
    </source>
</evidence>
<evidence type="ECO:0000256" key="5">
    <source>
        <dbReference type="ARBA" id="ARBA00022023"/>
    </source>
</evidence>
<dbReference type="Proteomes" id="UP000055035">
    <property type="component" value="Unassembled WGS sequence"/>
</dbReference>
<dbReference type="InterPro" id="IPR011257">
    <property type="entry name" value="DNA_glycosylase"/>
</dbReference>
<comment type="cofactor">
    <cofactor evidence="14">
        <name>[4Fe-4S] cluster</name>
        <dbReference type="ChEBI" id="CHEBI:49883"/>
    </cofactor>
    <text evidence="14">Binds 1 [4Fe-4S] cluster.</text>
</comment>
<dbReference type="GO" id="GO:0000701">
    <property type="term" value="F:purine-specific mismatch base pair DNA N-glycosylase activity"/>
    <property type="evidence" value="ECO:0007669"/>
    <property type="project" value="UniProtKB-EC"/>
</dbReference>
<evidence type="ECO:0000256" key="6">
    <source>
        <dbReference type="ARBA" id="ARBA00022485"/>
    </source>
</evidence>
<organism evidence="16 17">
    <name type="scientific">Legionella jordanis</name>
    <dbReference type="NCBI Taxonomy" id="456"/>
    <lineage>
        <taxon>Bacteria</taxon>
        <taxon>Pseudomonadati</taxon>
        <taxon>Pseudomonadota</taxon>
        <taxon>Gammaproteobacteria</taxon>
        <taxon>Legionellales</taxon>
        <taxon>Legionellaceae</taxon>
        <taxon>Legionella</taxon>
    </lineage>
</organism>
<comment type="similarity">
    <text evidence="3 14">Belongs to the Nth/MutY family.</text>
</comment>
<dbReference type="GO" id="GO:0046872">
    <property type="term" value="F:metal ion binding"/>
    <property type="evidence" value="ECO:0007669"/>
    <property type="project" value="UniProtKB-UniRule"/>
</dbReference>
<evidence type="ECO:0000256" key="2">
    <source>
        <dbReference type="ARBA" id="ARBA00002933"/>
    </source>
</evidence>
<dbReference type="GO" id="GO:0051539">
    <property type="term" value="F:4 iron, 4 sulfur cluster binding"/>
    <property type="evidence" value="ECO:0007669"/>
    <property type="project" value="UniProtKB-UniRule"/>
</dbReference>
<dbReference type="SUPFAM" id="SSF55811">
    <property type="entry name" value="Nudix"/>
    <property type="match status" value="1"/>
</dbReference>
<dbReference type="InterPro" id="IPR004035">
    <property type="entry name" value="Endouclease-III_FeS-bd_BS"/>
</dbReference>
<evidence type="ECO:0000313" key="17">
    <source>
        <dbReference type="Proteomes" id="UP000055035"/>
    </source>
</evidence>
<keyword evidence="6" id="KW-0004">4Fe-4S</keyword>
<evidence type="ECO:0000256" key="14">
    <source>
        <dbReference type="RuleBase" id="RU365096"/>
    </source>
</evidence>
<comment type="caution">
    <text evidence="16">The sequence shown here is derived from an EMBL/GenBank/DDBJ whole genome shotgun (WGS) entry which is preliminary data.</text>
</comment>
<dbReference type="Gene3D" id="1.10.1670.10">
    <property type="entry name" value="Helix-hairpin-Helix base-excision DNA repair enzymes (C-terminal)"/>
    <property type="match status" value="1"/>
</dbReference>
<dbReference type="EMBL" id="LNYJ01000011">
    <property type="protein sequence ID" value="KTD16288.1"/>
    <property type="molecule type" value="Genomic_DNA"/>
</dbReference>
<evidence type="ECO:0000256" key="3">
    <source>
        <dbReference type="ARBA" id="ARBA00008343"/>
    </source>
</evidence>
<dbReference type="Pfam" id="PF00730">
    <property type="entry name" value="HhH-GPD"/>
    <property type="match status" value="1"/>
</dbReference>
<dbReference type="EC" id="3.2.2.31" evidence="4 14"/>
<dbReference type="CDD" id="cd03431">
    <property type="entry name" value="NUDIX_DNA_Glycosylase_C-MutY"/>
    <property type="match status" value="1"/>
</dbReference>
<keyword evidence="9 16" id="KW-0378">Hydrolase</keyword>
<name>A0A0W0V862_9GAMM</name>
<dbReference type="PANTHER" id="PTHR42944">
    <property type="entry name" value="ADENINE DNA GLYCOSYLASE"/>
    <property type="match status" value="1"/>
</dbReference>
<keyword evidence="8 14" id="KW-0227">DNA damage</keyword>
<dbReference type="AlphaFoldDB" id="A0A0W0V862"/>
<dbReference type="GO" id="GO:0006284">
    <property type="term" value="P:base-excision repair"/>
    <property type="evidence" value="ECO:0007669"/>
    <property type="project" value="UniProtKB-UniRule"/>
</dbReference>
<dbReference type="PROSITE" id="PS00764">
    <property type="entry name" value="ENDONUCLEASE_III_1"/>
    <property type="match status" value="1"/>
</dbReference>
<comment type="function">
    <text evidence="2">Adenine glycosylase active on G-A mispairs. MutY also corrects error-prone DNA synthesis past GO lesions which are due to the oxidatively damaged form of guanine: 7,8-dihydro-8-oxoguanine (8-oxo-dGTP).</text>
</comment>